<feature type="compositionally biased region" description="Basic and acidic residues" evidence="2">
    <location>
        <begin position="292"/>
        <end position="306"/>
    </location>
</feature>
<dbReference type="Pfam" id="PF00098">
    <property type="entry name" value="zf-CCHC"/>
    <property type="match status" value="1"/>
</dbReference>
<dbReference type="InterPro" id="IPR036875">
    <property type="entry name" value="Znf_CCHC_sf"/>
</dbReference>
<proteinExistence type="predicted"/>
<feature type="domain" description="CCHC-type" evidence="3">
    <location>
        <begin position="181"/>
        <end position="197"/>
    </location>
</feature>
<evidence type="ECO:0000313" key="5">
    <source>
        <dbReference type="EMBL" id="KAL0153803.1"/>
    </source>
</evidence>
<keyword evidence="6" id="KW-1185">Reference proteome</keyword>
<keyword evidence="1" id="KW-0863">Zinc-finger</keyword>
<feature type="compositionally biased region" description="Polar residues" evidence="2">
    <location>
        <begin position="220"/>
        <end position="235"/>
    </location>
</feature>
<dbReference type="EMBL" id="JAMKFB020000712">
    <property type="protein sequence ID" value="KAL0148115.1"/>
    <property type="molecule type" value="Genomic_DNA"/>
</dbReference>
<dbReference type="PROSITE" id="PS50158">
    <property type="entry name" value="ZF_CCHC"/>
    <property type="match status" value="1"/>
</dbReference>
<dbReference type="SMART" id="SM00343">
    <property type="entry name" value="ZnF_C2HC"/>
    <property type="match status" value="1"/>
</dbReference>
<feature type="region of interest" description="Disordered" evidence="2">
    <location>
        <begin position="285"/>
        <end position="329"/>
    </location>
</feature>
<reference evidence="4 6" key="1">
    <citation type="submission" date="2024-05" db="EMBL/GenBank/DDBJ databases">
        <title>Genome sequencing and assembly of Indian major carp, Cirrhinus mrigala (Hamilton, 1822).</title>
        <authorList>
            <person name="Mohindra V."/>
            <person name="Chowdhury L.M."/>
            <person name="Lal K."/>
            <person name="Jena J.K."/>
        </authorList>
    </citation>
    <scope>NUCLEOTIDE SEQUENCE [LARGE SCALE GENOMIC DNA]</scope>
    <source>
        <strain evidence="4">CM1030</strain>
        <tissue evidence="4">Blood</tissue>
    </source>
</reference>
<sequence length="406" mass="44777">MAAAAPPAPPGNAAFERLSRRHGIKIVPEMNCSVEECSLAVGEAVGYESILSASRMNSAVVIFLDAIEKVNSVVQSGVIIKDTFTPVMPLVQPARKIILSNVPPFIKDDLLLTELSRHGKIVSKMKKIPLGCKSPLLKHVVCFRRQVHMILKSETDELSVAFKFKIDGYDYVVFASSETMRCFVCGQEGHIRRACPERTDDAAEDGGGVVVGVQVQDNATNDENLTENVGEQVKNTEVGETDGGGGEDLSVDSGNVVEAAETVLEGEGMGSELGIEEQVFKTPSVKRKRAKLNMERLKTSSDKCDDGEQSTLDDSDSEANDNQNSDKQRSDYSFGKIRAFLQKTKNMKKVQVMDFFPDRRMFIESVGTLMRGEGTEQFTVQEIYRLKKFVAKLRQELQTENGFETT</sequence>
<evidence type="ECO:0000256" key="2">
    <source>
        <dbReference type="SAM" id="MobiDB-lite"/>
    </source>
</evidence>
<keyword evidence="1" id="KW-0479">Metal-binding</keyword>
<evidence type="ECO:0000313" key="4">
    <source>
        <dbReference type="EMBL" id="KAL0148115.1"/>
    </source>
</evidence>
<keyword evidence="1" id="KW-0862">Zinc</keyword>
<dbReference type="Proteomes" id="UP001529510">
    <property type="component" value="Unassembled WGS sequence"/>
</dbReference>
<gene>
    <name evidence="5" type="ORF">M9458_050919</name>
    <name evidence="4" type="ORF">M9458_056585</name>
</gene>
<accession>A0ABD0MCX2</accession>
<dbReference type="SUPFAM" id="SSF57756">
    <property type="entry name" value="Retrovirus zinc finger-like domains"/>
    <property type="match status" value="1"/>
</dbReference>
<comment type="caution">
    <text evidence="4">The sequence shown here is derived from an EMBL/GenBank/DDBJ whole genome shotgun (WGS) entry which is preliminary data.</text>
</comment>
<dbReference type="GO" id="GO:0008270">
    <property type="term" value="F:zinc ion binding"/>
    <property type="evidence" value="ECO:0007669"/>
    <property type="project" value="UniProtKB-KW"/>
</dbReference>
<name>A0ABD0MCX2_CIRMR</name>
<evidence type="ECO:0000256" key="1">
    <source>
        <dbReference type="PROSITE-ProRule" id="PRU00047"/>
    </source>
</evidence>
<dbReference type="InterPro" id="IPR001878">
    <property type="entry name" value="Znf_CCHC"/>
</dbReference>
<feature type="compositionally biased region" description="Acidic residues" evidence="2">
    <location>
        <begin position="307"/>
        <end position="319"/>
    </location>
</feature>
<evidence type="ECO:0000313" key="6">
    <source>
        <dbReference type="Proteomes" id="UP001529510"/>
    </source>
</evidence>
<feature type="region of interest" description="Disordered" evidence="2">
    <location>
        <begin position="220"/>
        <end position="252"/>
    </location>
</feature>
<organism evidence="4 6">
    <name type="scientific">Cirrhinus mrigala</name>
    <name type="common">Mrigala</name>
    <dbReference type="NCBI Taxonomy" id="683832"/>
    <lineage>
        <taxon>Eukaryota</taxon>
        <taxon>Metazoa</taxon>
        <taxon>Chordata</taxon>
        <taxon>Craniata</taxon>
        <taxon>Vertebrata</taxon>
        <taxon>Euteleostomi</taxon>
        <taxon>Actinopterygii</taxon>
        <taxon>Neopterygii</taxon>
        <taxon>Teleostei</taxon>
        <taxon>Ostariophysi</taxon>
        <taxon>Cypriniformes</taxon>
        <taxon>Cyprinidae</taxon>
        <taxon>Labeoninae</taxon>
        <taxon>Labeonini</taxon>
        <taxon>Cirrhinus</taxon>
    </lineage>
</organism>
<protein>
    <recommendedName>
        <fullName evidence="3">CCHC-type domain-containing protein</fullName>
    </recommendedName>
</protein>
<evidence type="ECO:0000259" key="3">
    <source>
        <dbReference type="PROSITE" id="PS50158"/>
    </source>
</evidence>
<dbReference type="Gene3D" id="4.10.60.10">
    <property type="entry name" value="Zinc finger, CCHC-type"/>
    <property type="match status" value="1"/>
</dbReference>
<dbReference type="EMBL" id="JAMKFB020000074">
    <property type="protein sequence ID" value="KAL0153803.1"/>
    <property type="molecule type" value="Genomic_DNA"/>
</dbReference>
<dbReference type="AlphaFoldDB" id="A0ABD0MCX2"/>